<keyword evidence="2" id="KW-1185">Reference proteome</keyword>
<protein>
    <recommendedName>
        <fullName evidence="3">HNH endonuclease</fullName>
    </recommendedName>
</protein>
<proteinExistence type="predicted"/>
<evidence type="ECO:0008006" key="3">
    <source>
        <dbReference type="Google" id="ProtNLM"/>
    </source>
</evidence>
<sequence>MISRDSFPEIDPELRALADAQPTDALCDTLEELDTNTERTAQENAARAAIIDVLEHRHPEVDAAFTAWAVAAVDGAAAKSAVAAIVGAARLAAASRSTAA</sequence>
<comment type="caution">
    <text evidence="1">The sequence shown here is derived from an EMBL/GenBank/DDBJ whole genome shotgun (WGS) entry which is preliminary data.</text>
</comment>
<name>A0ABW6VDY9_MICFU</name>
<evidence type="ECO:0000313" key="2">
    <source>
        <dbReference type="Proteomes" id="UP001602119"/>
    </source>
</evidence>
<dbReference type="RefSeq" id="WP_387345851.1">
    <property type="nucleotide sequence ID" value="NZ_JBIAXI010000024.1"/>
</dbReference>
<evidence type="ECO:0000313" key="1">
    <source>
        <dbReference type="EMBL" id="MFF4777445.1"/>
    </source>
</evidence>
<reference evidence="1 2" key="1">
    <citation type="submission" date="2024-10" db="EMBL/GenBank/DDBJ databases">
        <title>The Natural Products Discovery Center: Release of the First 8490 Sequenced Strains for Exploring Actinobacteria Biosynthetic Diversity.</title>
        <authorList>
            <person name="Kalkreuter E."/>
            <person name="Kautsar S.A."/>
            <person name="Yang D."/>
            <person name="Bader C.D."/>
            <person name="Teijaro C.N."/>
            <person name="Fluegel L."/>
            <person name="Davis C.M."/>
            <person name="Simpson J.R."/>
            <person name="Lauterbach L."/>
            <person name="Steele A.D."/>
            <person name="Gui C."/>
            <person name="Meng S."/>
            <person name="Li G."/>
            <person name="Viehrig K."/>
            <person name="Ye F."/>
            <person name="Su P."/>
            <person name="Kiefer A.F."/>
            <person name="Nichols A."/>
            <person name="Cepeda A.J."/>
            <person name="Yan W."/>
            <person name="Fan B."/>
            <person name="Jiang Y."/>
            <person name="Adhikari A."/>
            <person name="Zheng C.-J."/>
            <person name="Schuster L."/>
            <person name="Cowan T.M."/>
            <person name="Smanski M.J."/>
            <person name="Chevrette M.G."/>
            <person name="De Carvalho L.P.S."/>
            <person name="Shen B."/>
        </authorList>
    </citation>
    <scope>NUCLEOTIDE SEQUENCE [LARGE SCALE GENOMIC DNA]</scope>
    <source>
        <strain evidence="1 2">NPDC001281</strain>
    </source>
</reference>
<accession>A0ABW6VDY9</accession>
<gene>
    <name evidence="1" type="ORF">ACFY05_31780</name>
</gene>
<dbReference type="EMBL" id="JBIAXI010000024">
    <property type="protein sequence ID" value="MFF4777445.1"/>
    <property type="molecule type" value="Genomic_DNA"/>
</dbReference>
<dbReference type="Proteomes" id="UP001602119">
    <property type="component" value="Unassembled WGS sequence"/>
</dbReference>
<organism evidence="1 2">
    <name type="scientific">Microtetraspora fusca</name>
    <dbReference type="NCBI Taxonomy" id="1997"/>
    <lineage>
        <taxon>Bacteria</taxon>
        <taxon>Bacillati</taxon>
        <taxon>Actinomycetota</taxon>
        <taxon>Actinomycetes</taxon>
        <taxon>Streptosporangiales</taxon>
        <taxon>Streptosporangiaceae</taxon>
        <taxon>Microtetraspora</taxon>
    </lineage>
</organism>